<keyword evidence="3" id="KW-1185">Reference proteome</keyword>
<evidence type="ECO:0000313" key="3">
    <source>
        <dbReference type="Proteomes" id="UP000825890"/>
    </source>
</evidence>
<dbReference type="InterPro" id="IPR007224">
    <property type="entry name" value="TIF_Rrn11"/>
</dbReference>
<sequence length="432" mass="49552">MASFAPVYRLPASQQSFLTREQKRERKRKRNAKDADQDDQVSSDEHEQKTDAEISAPVKFEASESKPRVLHPVNKRDPYYVAGWSREHPLPGGSFPHAAYTEPAAEKPSVEDELARLNPPIYVPKKRPDDPIGSVRGRHLNNLTAILHKCMLNQDWKRASRAWGLILRTEIAGFAPDIRQHGRWMVAAELLMRRDQKLQPLSTSVDEQGSETDRSTTSPSAPVISDEGFQLAREYYERMCLQYPHIPRARHSSLNAYAIYPALFNIWLYEIQDRSRRARQKLADSHEAADSDDVESVRSDQPDQKRSLRLIRLRELSDARPLVKRLDDLLLNPPYDTSPELLELRGMISLWLANVYRSLAEVKDLVETDHHEDTTDLEESELSFAQHQTQAESERDKAKEMFQMMASRGMKLSPENATFLEGDNSRVDEDEG</sequence>
<proteinExistence type="predicted"/>
<name>A0A9P3CIM9_9PEZI</name>
<evidence type="ECO:0008006" key="4">
    <source>
        <dbReference type="Google" id="ProtNLM"/>
    </source>
</evidence>
<evidence type="ECO:0000313" key="2">
    <source>
        <dbReference type="EMBL" id="GIZ43917.1"/>
    </source>
</evidence>
<dbReference type="GO" id="GO:0070860">
    <property type="term" value="C:RNA polymerase I core factor complex"/>
    <property type="evidence" value="ECO:0007669"/>
    <property type="project" value="TreeGrafter"/>
</dbReference>
<feature type="compositionally biased region" description="Basic and acidic residues" evidence="1">
    <location>
        <begin position="43"/>
        <end position="52"/>
    </location>
</feature>
<dbReference type="GO" id="GO:0042790">
    <property type="term" value="P:nucleolar large rRNA transcription by RNA polymerase I"/>
    <property type="evidence" value="ECO:0007669"/>
    <property type="project" value="TreeGrafter"/>
</dbReference>
<gene>
    <name evidence="2" type="ORF">CKM354_000712600</name>
</gene>
<dbReference type="GeneID" id="68292701"/>
<dbReference type="OrthoDB" id="2159786at2759"/>
<reference evidence="2 3" key="1">
    <citation type="submission" date="2021-01" db="EMBL/GenBank/DDBJ databases">
        <title>Cercospora kikuchii MAFF 305040 whole genome shotgun sequence.</title>
        <authorList>
            <person name="Kashiwa T."/>
            <person name="Suzuki T."/>
        </authorList>
    </citation>
    <scope>NUCLEOTIDE SEQUENCE [LARGE SCALE GENOMIC DNA]</scope>
    <source>
        <strain evidence="2 3">MAFF 305040</strain>
    </source>
</reference>
<dbReference type="InterPro" id="IPR053029">
    <property type="entry name" value="RNA_pol_I-specific_init_factor"/>
</dbReference>
<feature type="region of interest" description="Disordered" evidence="1">
    <location>
        <begin position="199"/>
        <end position="223"/>
    </location>
</feature>
<dbReference type="PANTHER" id="PTHR28244">
    <property type="entry name" value="RNA POLYMERASE I-SPECIFIC TRANSCRIPTION INITIATION FACTOR RRN11"/>
    <property type="match status" value="1"/>
</dbReference>
<organism evidence="2 3">
    <name type="scientific">Cercospora kikuchii</name>
    <dbReference type="NCBI Taxonomy" id="84275"/>
    <lineage>
        <taxon>Eukaryota</taxon>
        <taxon>Fungi</taxon>
        <taxon>Dikarya</taxon>
        <taxon>Ascomycota</taxon>
        <taxon>Pezizomycotina</taxon>
        <taxon>Dothideomycetes</taxon>
        <taxon>Dothideomycetidae</taxon>
        <taxon>Mycosphaerellales</taxon>
        <taxon>Mycosphaerellaceae</taxon>
        <taxon>Cercospora</taxon>
    </lineage>
</organism>
<accession>A0A9P3CIM9</accession>
<comment type="caution">
    <text evidence="2">The sequence shown here is derived from an EMBL/GenBank/DDBJ whole genome shotgun (WGS) entry which is preliminary data.</text>
</comment>
<dbReference type="GO" id="GO:0001164">
    <property type="term" value="F:RNA polymerase I core promoter sequence-specific DNA binding"/>
    <property type="evidence" value="ECO:0007669"/>
    <property type="project" value="InterPro"/>
</dbReference>
<feature type="region of interest" description="Disordered" evidence="1">
    <location>
        <begin position="282"/>
        <end position="301"/>
    </location>
</feature>
<dbReference type="AlphaFoldDB" id="A0A9P3CIM9"/>
<protein>
    <recommendedName>
        <fullName evidence="4">RNA polymerase I-specific transcription initiation factor rrn11</fullName>
    </recommendedName>
</protein>
<feature type="region of interest" description="Disordered" evidence="1">
    <location>
        <begin position="412"/>
        <end position="432"/>
    </location>
</feature>
<dbReference type="GO" id="GO:0001181">
    <property type="term" value="F:RNA polymerase I general transcription initiation factor activity"/>
    <property type="evidence" value="ECO:0007669"/>
    <property type="project" value="InterPro"/>
</dbReference>
<feature type="compositionally biased region" description="Basic and acidic residues" evidence="1">
    <location>
        <begin position="423"/>
        <end position="432"/>
    </location>
</feature>
<dbReference type="EMBL" id="BOLY01000004">
    <property type="protein sequence ID" value="GIZ43917.1"/>
    <property type="molecule type" value="Genomic_DNA"/>
</dbReference>
<dbReference type="RefSeq" id="XP_044658404.1">
    <property type="nucleotide sequence ID" value="XM_044802469.1"/>
</dbReference>
<evidence type="ECO:0000256" key="1">
    <source>
        <dbReference type="SAM" id="MobiDB-lite"/>
    </source>
</evidence>
<feature type="region of interest" description="Disordered" evidence="1">
    <location>
        <begin position="1"/>
        <end position="69"/>
    </location>
</feature>
<dbReference type="PANTHER" id="PTHR28244:SF1">
    <property type="entry name" value="RNA POLYMERASE I-SPECIFIC TRANSCRIPTION INITIATION FACTOR RRN11"/>
    <property type="match status" value="1"/>
</dbReference>
<dbReference type="GO" id="GO:0017025">
    <property type="term" value="F:TBP-class protein binding"/>
    <property type="evidence" value="ECO:0007669"/>
    <property type="project" value="TreeGrafter"/>
</dbReference>
<dbReference type="Pfam" id="PF04090">
    <property type="entry name" value="Rrn11"/>
    <property type="match status" value="1"/>
</dbReference>
<dbReference type="Proteomes" id="UP000825890">
    <property type="component" value="Unassembled WGS sequence"/>
</dbReference>